<evidence type="ECO:0000313" key="2">
    <source>
        <dbReference type="EMBL" id="MBD2293965.1"/>
    </source>
</evidence>
<dbReference type="RefSeq" id="WP_190559898.1">
    <property type="nucleotide sequence ID" value="NZ_JACJQU010000005.1"/>
</dbReference>
<proteinExistence type="predicted"/>
<feature type="transmembrane region" description="Helical" evidence="1">
    <location>
        <begin position="105"/>
        <end position="128"/>
    </location>
</feature>
<reference evidence="3" key="1">
    <citation type="journal article" date="2020" name="ISME J.">
        <title>Comparative genomics reveals insights into cyanobacterial evolution and habitat adaptation.</title>
        <authorList>
            <person name="Chen M.Y."/>
            <person name="Teng W.K."/>
            <person name="Zhao L."/>
            <person name="Hu C.X."/>
            <person name="Zhou Y.K."/>
            <person name="Han B.P."/>
            <person name="Song L.R."/>
            <person name="Shu W.S."/>
        </authorList>
    </citation>
    <scope>NUCLEOTIDE SEQUENCE [LARGE SCALE GENOMIC DNA]</scope>
    <source>
        <strain evidence="3">FACHB-251</strain>
    </source>
</reference>
<keyword evidence="1" id="KW-0812">Transmembrane</keyword>
<gene>
    <name evidence="2" type="ORF">H6G06_10785</name>
</gene>
<protein>
    <submittedName>
        <fullName evidence="2">Uncharacterized protein</fullName>
    </submittedName>
</protein>
<name>A0A926WH09_9NOST</name>
<evidence type="ECO:0000256" key="1">
    <source>
        <dbReference type="SAM" id="Phobius"/>
    </source>
</evidence>
<organism evidence="2 3">
    <name type="scientific">Anabaena sphaerica FACHB-251</name>
    <dbReference type="NCBI Taxonomy" id="2692883"/>
    <lineage>
        <taxon>Bacteria</taxon>
        <taxon>Bacillati</taxon>
        <taxon>Cyanobacteriota</taxon>
        <taxon>Cyanophyceae</taxon>
        <taxon>Nostocales</taxon>
        <taxon>Nostocaceae</taxon>
        <taxon>Anabaena</taxon>
    </lineage>
</organism>
<keyword evidence="3" id="KW-1185">Reference proteome</keyword>
<comment type="caution">
    <text evidence="2">The sequence shown here is derived from an EMBL/GenBank/DDBJ whole genome shotgun (WGS) entry which is preliminary data.</text>
</comment>
<accession>A0A926WH09</accession>
<evidence type="ECO:0000313" key="3">
    <source>
        <dbReference type="Proteomes" id="UP000662185"/>
    </source>
</evidence>
<feature type="transmembrane region" description="Helical" evidence="1">
    <location>
        <begin position="70"/>
        <end position="93"/>
    </location>
</feature>
<dbReference type="AlphaFoldDB" id="A0A926WH09"/>
<dbReference type="EMBL" id="JACJQU010000005">
    <property type="protein sequence ID" value="MBD2293965.1"/>
    <property type="molecule type" value="Genomic_DNA"/>
</dbReference>
<keyword evidence="1" id="KW-1133">Transmembrane helix</keyword>
<sequence>MTVNNLEKQAPANQVLTPVDTQDNKNTSLLPDELVVVSTVGDEPVSREIGEEAFLKLVLAHKKEDNKARLLFFLAGIFASSLVALISISYIALDKSDSVRSFVKDIIPIVITPQATLLGSAFSGYMLLTRDKAKKDD</sequence>
<dbReference type="Proteomes" id="UP000662185">
    <property type="component" value="Unassembled WGS sequence"/>
</dbReference>
<keyword evidence="1" id="KW-0472">Membrane</keyword>